<comment type="caution">
    <text evidence="2">The sequence shown here is derived from an EMBL/GenBank/DDBJ whole genome shotgun (WGS) entry which is preliminary data.</text>
</comment>
<dbReference type="AlphaFoldDB" id="A0A9D7XFV3"/>
<dbReference type="Proteomes" id="UP000886657">
    <property type="component" value="Unassembled WGS sequence"/>
</dbReference>
<feature type="transmembrane region" description="Helical" evidence="1">
    <location>
        <begin position="91"/>
        <end position="116"/>
    </location>
</feature>
<evidence type="ECO:0000256" key="1">
    <source>
        <dbReference type="SAM" id="Phobius"/>
    </source>
</evidence>
<accession>A0A9D7XFV3</accession>
<name>A0A9D7XFV3_9BACT</name>
<sequence length="151" mass="16333">MSGGTEALRSPHRVAYGAGLALCLGTPGLIAALLLSGAVPAGTQPPEGGLEQVGYLLTGFVFLSATWVWWRSTRALQAFREVPEAQRPSVIFREGLVSALALESSCLCGLIYWMLVGSHSPRHVWGFILMTPLLFLALVPRFPRWARALDS</sequence>
<organism evidence="2 3">
    <name type="scientific">Candidatus Geothrix skivensis</name>
    <dbReference type="NCBI Taxonomy" id="2954439"/>
    <lineage>
        <taxon>Bacteria</taxon>
        <taxon>Pseudomonadati</taxon>
        <taxon>Acidobacteriota</taxon>
        <taxon>Holophagae</taxon>
        <taxon>Holophagales</taxon>
        <taxon>Holophagaceae</taxon>
        <taxon>Geothrix</taxon>
    </lineage>
</organism>
<keyword evidence="1" id="KW-0472">Membrane</keyword>
<keyword evidence="1" id="KW-0812">Transmembrane</keyword>
<evidence type="ECO:0000313" key="3">
    <source>
        <dbReference type="Proteomes" id="UP000886657"/>
    </source>
</evidence>
<protein>
    <submittedName>
        <fullName evidence="2">Uncharacterized protein</fullName>
    </submittedName>
</protein>
<proteinExistence type="predicted"/>
<feature type="transmembrane region" description="Helical" evidence="1">
    <location>
        <begin position="53"/>
        <end position="70"/>
    </location>
</feature>
<feature type="transmembrane region" description="Helical" evidence="1">
    <location>
        <begin position="122"/>
        <end position="139"/>
    </location>
</feature>
<reference evidence="2" key="1">
    <citation type="submission" date="2020-10" db="EMBL/GenBank/DDBJ databases">
        <title>Connecting structure to function with the recovery of over 1000 high-quality activated sludge metagenome-assembled genomes encoding full-length rRNA genes using long-read sequencing.</title>
        <authorList>
            <person name="Singleton C.M."/>
            <person name="Petriglieri F."/>
            <person name="Kristensen J.M."/>
            <person name="Kirkegaard R.H."/>
            <person name="Michaelsen T.Y."/>
            <person name="Andersen M.H."/>
            <person name="Karst S.M."/>
            <person name="Dueholm M.S."/>
            <person name="Nielsen P.H."/>
            <person name="Albertsen M."/>
        </authorList>
    </citation>
    <scope>NUCLEOTIDE SEQUENCE</scope>
    <source>
        <strain evidence="2">Skiv_18-Q3-R9-52_MAXAC.067</strain>
    </source>
</reference>
<feature type="transmembrane region" description="Helical" evidence="1">
    <location>
        <begin position="20"/>
        <end position="41"/>
    </location>
</feature>
<keyword evidence="1" id="KW-1133">Transmembrane helix</keyword>
<dbReference type="EMBL" id="JADKIO010000005">
    <property type="protein sequence ID" value="MBK9795541.1"/>
    <property type="molecule type" value="Genomic_DNA"/>
</dbReference>
<evidence type="ECO:0000313" key="2">
    <source>
        <dbReference type="EMBL" id="MBK9795541.1"/>
    </source>
</evidence>
<gene>
    <name evidence="2" type="ORF">IPP58_03435</name>
</gene>